<dbReference type="RefSeq" id="WP_107284129.1">
    <property type="nucleotide sequence ID" value="NZ_PYMC01000010.1"/>
</dbReference>
<evidence type="ECO:0000313" key="11">
    <source>
        <dbReference type="Proteomes" id="UP000240904"/>
    </source>
</evidence>
<sequence>MKSLIKLLSSNHKALAGLIIITLFILAAIFAPFITEHVPNKKTGNPHEYPAFVVKAAQNNPDGWVAENLADSSRTLRMSKKAEHVLGTTRMGRDVWSQVVYGARTSLAVGFGAGLMVCFLATLVGVSAGYFGGRVDDILSAAMNIMLVIPQLPLLFVIAAFIGEAGPVTITLVIGITAWAWGARVVRAQTLSIREKEFIKAAEVLGESSWRIIFVEILPNLISIVGASFIGSVMLAIMTEATLSYLGLGDPGTISWGNMLYNVQTSSSMLVGAWWELLVPCIALTLVAIGLALLNFAVDEIANPQLRSHKGMRRWKNMEKQNKDAQKATLETAQPALQGGE</sequence>
<keyword evidence="2 7" id="KW-0813">Transport</keyword>
<feature type="transmembrane region" description="Helical" evidence="7">
    <location>
        <begin position="12"/>
        <end position="34"/>
    </location>
</feature>
<organism evidence="10 11">
    <name type="scientific">Photobacterium lipolyticum</name>
    <dbReference type="NCBI Taxonomy" id="266810"/>
    <lineage>
        <taxon>Bacteria</taxon>
        <taxon>Pseudomonadati</taxon>
        <taxon>Pseudomonadota</taxon>
        <taxon>Gammaproteobacteria</taxon>
        <taxon>Vibrionales</taxon>
        <taxon>Vibrionaceae</taxon>
        <taxon>Photobacterium</taxon>
    </lineage>
</organism>
<dbReference type="InterPro" id="IPR035906">
    <property type="entry name" value="MetI-like_sf"/>
</dbReference>
<evidence type="ECO:0000259" key="9">
    <source>
        <dbReference type="PROSITE" id="PS50928"/>
    </source>
</evidence>
<evidence type="ECO:0000313" key="10">
    <source>
        <dbReference type="EMBL" id="PSW04256.1"/>
    </source>
</evidence>
<dbReference type="Pfam" id="PF12911">
    <property type="entry name" value="OppC_N"/>
    <property type="match status" value="1"/>
</dbReference>
<evidence type="ECO:0000256" key="7">
    <source>
        <dbReference type="RuleBase" id="RU363032"/>
    </source>
</evidence>
<dbReference type="PANTHER" id="PTHR43386">
    <property type="entry name" value="OLIGOPEPTIDE TRANSPORT SYSTEM PERMEASE PROTEIN APPC"/>
    <property type="match status" value="1"/>
</dbReference>
<feature type="transmembrane region" description="Helical" evidence="7">
    <location>
        <begin position="277"/>
        <end position="298"/>
    </location>
</feature>
<dbReference type="Proteomes" id="UP000240904">
    <property type="component" value="Unassembled WGS sequence"/>
</dbReference>
<feature type="domain" description="ABC transmembrane type-1" evidence="9">
    <location>
        <begin position="103"/>
        <end position="295"/>
    </location>
</feature>
<dbReference type="InterPro" id="IPR050366">
    <property type="entry name" value="BP-dependent_transpt_permease"/>
</dbReference>
<evidence type="ECO:0000256" key="6">
    <source>
        <dbReference type="ARBA" id="ARBA00023136"/>
    </source>
</evidence>
<dbReference type="EMBL" id="PYMC01000010">
    <property type="protein sequence ID" value="PSW04256.1"/>
    <property type="molecule type" value="Genomic_DNA"/>
</dbReference>
<evidence type="ECO:0000256" key="3">
    <source>
        <dbReference type="ARBA" id="ARBA00022475"/>
    </source>
</evidence>
<name>A0A2T3MWI9_9GAMM</name>
<dbReference type="AlphaFoldDB" id="A0A2T3MWI9"/>
<keyword evidence="5 7" id="KW-1133">Transmembrane helix</keyword>
<dbReference type="CDD" id="cd06261">
    <property type="entry name" value="TM_PBP2"/>
    <property type="match status" value="1"/>
</dbReference>
<dbReference type="InterPro" id="IPR000515">
    <property type="entry name" value="MetI-like"/>
</dbReference>
<gene>
    <name evidence="10" type="ORF">C9I89_14880</name>
</gene>
<dbReference type="SUPFAM" id="SSF161098">
    <property type="entry name" value="MetI-like"/>
    <property type="match status" value="1"/>
</dbReference>
<dbReference type="PROSITE" id="PS50928">
    <property type="entry name" value="ABC_TM1"/>
    <property type="match status" value="1"/>
</dbReference>
<reference evidence="10 11" key="1">
    <citation type="submission" date="2018-03" db="EMBL/GenBank/DDBJ databases">
        <title>Whole genome sequencing of Histamine producing bacteria.</title>
        <authorList>
            <person name="Butler K."/>
        </authorList>
    </citation>
    <scope>NUCLEOTIDE SEQUENCE [LARGE SCALE GENOMIC DNA]</scope>
    <source>
        <strain evidence="10 11">DSM 16190</strain>
    </source>
</reference>
<dbReference type="GO" id="GO:0005886">
    <property type="term" value="C:plasma membrane"/>
    <property type="evidence" value="ECO:0007669"/>
    <property type="project" value="UniProtKB-SubCell"/>
</dbReference>
<feature type="transmembrane region" description="Helical" evidence="7">
    <location>
        <begin position="217"/>
        <end position="238"/>
    </location>
</feature>
<dbReference type="GO" id="GO:0071916">
    <property type="term" value="F:dipeptide transmembrane transporter activity"/>
    <property type="evidence" value="ECO:0007669"/>
    <property type="project" value="TreeGrafter"/>
</dbReference>
<comment type="similarity">
    <text evidence="7">Belongs to the binding-protein-dependent transport system permease family.</text>
</comment>
<keyword evidence="4 7" id="KW-0812">Transmembrane</keyword>
<feature type="transmembrane region" description="Helical" evidence="7">
    <location>
        <begin position="168"/>
        <end position="186"/>
    </location>
</feature>
<evidence type="ECO:0000256" key="8">
    <source>
        <dbReference type="SAM" id="MobiDB-lite"/>
    </source>
</evidence>
<feature type="transmembrane region" description="Helical" evidence="7">
    <location>
        <begin position="138"/>
        <end position="162"/>
    </location>
</feature>
<evidence type="ECO:0000256" key="1">
    <source>
        <dbReference type="ARBA" id="ARBA00004651"/>
    </source>
</evidence>
<accession>A0A2T3MWI9</accession>
<proteinExistence type="inferred from homology"/>
<comment type="caution">
    <text evidence="10">The sequence shown here is derived from an EMBL/GenBank/DDBJ whole genome shotgun (WGS) entry which is preliminary data.</text>
</comment>
<feature type="transmembrane region" description="Helical" evidence="7">
    <location>
        <begin position="107"/>
        <end position="131"/>
    </location>
</feature>
<evidence type="ECO:0000256" key="4">
    <source>
        <dbReference type="ARBA" id="ARBA00022692"/>
    </source>
</evidence>
<protein>
    <submittedName>
        <fullName evidence="10">ABC transporter permease</fullName>
    </submittedName>
</protein>
<dbReference type="InterPro" id="IPR025966">
    <property type="entry name" value="OppC_N"/>
</dbReference>
<feature type="region of interest" description="Disordered" evidence="8">
    <location>
        <begin position="321"/>
        <end position="341"/>
    </location>
</feature>
<dbReference type="Gene3D" id="1.10.3720.10">
    <property type="entry name" value="MetI-like"/>
    <property type="match status" value="1"/>
</dbReference>
<evidence type="ECO:0000256" key="5">
    <source>
        <dbReference type="ARBA" id="ARBA00022989"/>
    </source>
</evidence>
<keyword evidence="3" id="KW-1003">Cell membrane</keyword>
<evidence type="ECO:0000256" key="2">
    <source>
        <dbReference type="ARBA" id="ARBA00022448"/>
    </source>
</evidence>
<keyword evidence="6 7" id="KW-0472">Membrane</keyword>
<keyword evidence="11" id="KW-1185">Reference proteome</keyword>
<comment type="subcellular location">
    <subcellularLocation>
        <location evidence="1 7">Cell membrane</location>
        <topology evidence="1 7">Multi-pass membrane protein</topology>
    </subcellularLocation>
</comment>
<dbReference type="Pfam" id="PF00528">
    <property type="entry name" value="BPD_transp_1"/>
    <property type="match status" value="1"/>
</dbReference>
<dbReference type="OrthoDB" id="9805884at2"/>
<dbReference type="PANTHER" id="PTHR43386:SF1">
    <property type="entry name" value="D,D-DIPEPTIDE TRANSPORT SYSTEM PERMEASE PROTEIN DDPC-RELATED"/>
    <property type="match status" value="1"/>
</dbReference>